<reference evidence="7 8" key="1">
    <citation type="journal article" date="2016" name="Nat. Commun.">
        <title>Thousands of microbial genomes shed light on interconnected biogeochemical processes in an aquifer system.</title>
        <authorList>
            <person name="Anantharaman K."/>
            <person name="Brown C.T."/>
            <person name="Hug L.A."/>
            <person name="Sharon I."/>
            <person name="Castelle C.J."/>
            <person name="Probst A.J."/>
            <person name="Thomas B.C."/>
            <person name="Singh A."/>
            <person name="Wilkins M.J."/>
            <person name="Karaoz U."/>
            <person name="Brodie E.L."/>
            <person name="Williams K.H."/>
            <person name="Hubbard S.S."/>
            <person name="Banfield J.F."/>
        </authorList>
    </citation>
    <scope>NUCLEOTIDE SEQUENCE [LARGE SCALE GENOMIC DNA]</scope>
</reference>
<dbReference type="EMBL" id="MHOD01000006">
    <property type="protein sequence ID" value="OGZ58484.1"/>
    <property type="molecule type" value="Genomic_DNA"/>
</dbReference>
<dbReference type="Pfam" id="PF00709">
    <property type="entry name" value="Adenylsucc_synt"/>
    <property type="match status" value="1"/>
</dbReference>
<dbReference type="Gene3D" id="3.90.170.10">
    <property type="entry name" value="Adenylosuccinate Synthetase, subunit A, domain 3"/>
    <property type="match status" value="1"/>
</dbReference>
<keyword evidence="1" id="KW-0436">Ligase</keyword>
<organism evidence="7 8">
    <name type="scientific">Candidatus Spechtbacteria bacterium RIFCSPHIGHO2_01_FULL_43_30</name>
    <dbReference type="NCBI Taxonomy" id="1802158"/>
    <lineage>
        <taxon>Bacteria</taxon>
        <taxon>Candidatus Spechtiibacteriota</taxon>
    </lineage>
</organism>
<evidence type="ECO:0000256" key="1">
    <source>
        <dbReference type="ARBA" id="ARBA00022598"/>
    </source>
</evidence>
<evidence type="ECO:0000256" key="2">
    <source>
        <dbReference type="ARBA" id="ARBA00022723"/>
    </source>
</evidence>
<evidence type="ECO:0008006" key="9">
    <source>
        <dbReference type="Google" id="ProtNLM"/>
    </source>
</evidence>
<dbReference type="InterPro" id="IPR042109">
    <property type="entry name" value="Adenylosuccinate_synth_dom1"/>
</dbReference>
<keyword evidence="2" id="KW-0479">Metal-binding</keyword>
<dbReference type="GO" id="GO:0044208">
    <property type="term" value="P:'de novo' AMP biosynthetic process"/>
    <property type="evidence" value="ECO:0007669"/>
    <property type="project" value="TreeGrafter"/>
</dbReference>
<dbReference type="InterPro" id="IPR001114">
    <property type="entry name" value="Adenylosuccinate_synthetase"/>
</dbReference>
<dbReference type="Gene3D" id="1.10.300.10">
    <property type="entry name" value="Adenylosuccinate Synthetase, subunit A, domain 2"/>
    <property type="match status" value="1"/>
</dbReference>
<dbReference type="PANTHER" id="PTHR11846">
    <property type="entry name" value="ADENYLOSUCCINATE SYNTHETASE"/>
    <property type="match status" value="1"/>
</dbReference>
<comment type="caution">
    <text evidence="7">The sequence shown here is derived from an EMBL/GenBank/DDBJ whole genome shotgun (WGS) entry which is preliminary data.</text>
</comment>
<protein>
    <recommendedName>
        <fullName evidence="9">AdSS</fullName>
    </recommendedName>
</protein>
<keyword evidence="5" id="KW-0460">Magnesium</keyword>
<gene>
    <name evidence="7" type="ORF">A2827_00080</name>
</gene>
<evidence type="ECO:0000256" key="3">
    <source>
        <dbReference type="ARBA" id="ARBA00022741"/>
    </source>
</evidence>
<evidence type="ECO:0000256" key="5">
    <source>
        <dbReference type="ARBA" id="ARBA00022842"/>
    </source>
</evidence>
<dbReference type="GO" id="GO:0046872">
    <property type="term" value="F:metal ion binding"/>
    <property type="evidence" value="ECO:0007669"/>
    <property type="project" value="UniProtKB-KW"/>
</dbReference>
<dbReference type="GO" id="GO:0046040">
    <property type="term" value="P:IMP metabolic process"/>
    <property type="evidence" value="ECO:0007669"/>
    <property type="project" value="TreeGrafter"/>
</dbReference>
<dbReference type="SUPFAM" id="SSF52540">
    <property type="entry name" value="P-loop containing nucleoside triphosphate hydrolases"/>
    <property type="match status" value="1"/>
</dbReference>
<dbReference type="Gene3D" id="3.40.440.10">
    <property type="entry name" value="Adenylosuccinate Synthetase, subunit A, domain 1"/>
    <property type="match status" value="1"/>
</dbReference>
<dbReference type="InterPro" id="IPR027417">
    <property type="entry name" value="P-loop_NTPase"/>
</dbReference>
<evidence type="ECO:0000256" key="4">
    <source>
        <dbReference type="ARBA" id="ARBA00022755"/>
    </source>
</evidence>
<evidence type="ECO:0000256" key="6">
    <source>
        <dbReference type="ARBA" id="ARBA00023134"/>
    </source>
</evidence>
<dbReference type="AlphaFoldDB" id="A0A1G2H7N5"/>
<keyword evidence="4" id="KW-0658">Purine biosynthesis</keyword>
<evidence type="ECO:0000313" key="8">
    <source>
        <dbReference type="Proteomes" id="UP000177932"/>
    </source>
</evidence>
<dbReference type="GO" id="GO:0005737">
    <property type="term" value="C:cytoplasm"/>
    <property type="evidence" value="ECO:0007669"/>
    <property type="project" value="TreeGrafter"/>
</dbReference>
<keyword evidence="6" id="KW-0342">GTP-binding</keyword>
<dbReference type="STRING" id="1802158.A2827_00080"/>
<name>A0A1G2H7N5_9BACT</name>
<evidence type="ECO:0000313" key="7">
    <source>
        <dbReference type="EMBL" id="OGZ58484.1"/>
    </source>
</evidence>
<dbReference type="InterPro" id="IPR042110">
    <property type="entry name" value="Adenylosuccinate_synth_dom2"/>
</dbReference>
<accession>A0A1G2H7N5</accession>
<keyword evidence="3" id="KW-0547">Nucleotide-binding</keyword>
<dbReference type="SMART" id="SM00788">
    <property type="entry name" value="Adenylsucc_synt"/>
    <property type="match status" value="1"/>
</dbReference>
<sequence length="462" mass="51249">MTRKIYTVTDLGPGDGGKGGVVHKIATMMRVHTVIKVGGAQGSHGVCTQRGECFAFSQWGCGTFEGVGTHLSSRMVVSPEGLLNEADALRYQHGIHNAFDLVTIDEQALCATPYHGIASRLKEMALGNNPRGTIGTGVGEAYRYSELYPDLAIRVFDLSRPDIRDRLADIREQIRRDLDSIMRGGFLSSDRKAAGKEVVLLYNDGFLDYITERFQEVSKRANIVDHDYLGREILTRDGVAVVESSHGVLTDHYYGFDPHTSAIRTLPRFTHEMLKEAGYGNEIADIAVFRSYAIRHGAGPMPTEDSKMSESLLPGSHKEENRYQGKVRVGPLDLVLLRYAIEVCGGPAAFKGIALTWFDQILANGKWYSCDNYIGVPNQTYFTPSGDIKVRQGEMDDAQLKYQERLGEELMRSTPEITVVKIPSTAGRDEMYSFCADILVEKLGIPVRMISFGSTEKDKICR</sequence>
<dbReference type="Proteomes" id="UP000177932">
    <property type="component" value="Unassembled WGS sequence"/>
</dbReference>
<dbReference type="InterPro" id="IPR042111">
    <property type="entry name" value="Adenylosuccinate_synth_dom3"/>
</dbReference>
<dbReference type="GO" id="GO:0005525">
    <property type="term" value="F:GTP binding"/>
    <property type="evidence" value="ECO:0007669"/>
    <property type="project" value="UniProtKB-KW"/>
</dbReference>
<dbReference type="PANTHER" id="PTHR11846:SF0">
    <property type="entry name" value="ADENYLOSUCCINATE SYNTHETASE"/>
    <property type="match status" value="1"/>
</dbReference>
<dbReference type="GO" id="GO:0004019">
    <property type="term" value="F:adenylosuccinate synthase activity"/>
    <property type="evidence" value="ECO:0007669"/>
    <property type="project" value="InterPro"/>
</dbReference>
<proteinExistence type="predicted"/>